<dbReference type="InterPro" id="IPR005302">
    <property type="entry name" value="MoCF_Sase_C"/>
</dbReference>
<dbReference type="PANTHER" id="PTHR14237:SF19">
    <property type="entry name" value="MITOCHONDRIAL AMIDOXIME REDUCING COMPONENT 1"/>
    <property type="match status" value="1"/>
</dbReference>
<dbReference type="Pfam" id="PF03476">
    <property type="entry name" value="MOSC_N"/>
    <property type="match status" value="1"/>
</dbReference>
<evidence type="ECO:0000256" key="1">
    <source>
        <dbReference type="SAM" id="MobiDB-lite"/>
    </source>
</evidence>
<dbReference type="InterPro" id="IPR005303">
    <property type="entry name" value="MOCOS_middle"/>
</dbReference>
<evidence type="ECO:0000313" key="4">
    <source>
        <dbReference type="Proteomes" id="UP000254869"/>
    </source>
</evidence>
<sequence length="295" mass="31697">MATVTALITYPIKGCGGIELPAAELTPAGLAHDRSFMVIGEDGVFRSQRRDPRLALIAPAIDAAGRVLALRAPGTEPIEIVVAADGPRRPVTLFNVPYFGIDQGDAVAGWLTELLGVASRLVRVPPEHRRVTDGLIPGTSGYADSSPMHILSTESLVDLNDLIVERGGAPLPMNRFRPNIVVTGWGEPYREDNLRRITLGDTEFGYAKPAIRCAVTLVDQYTGARSGPEPLRTLAVTRRVPQGGVAFGSKFAVLRTGRITVGDEVVVTEWAPPRPPVPPRDAHRSEPGDALSPRR</sequence>
<dbReference type="RefSeq" id="WP_067994057.1">
    <property type="nucleotide sequence ID" value="NZ_QQBC01000004.1"/>
</dbReference>
<dbReference type="GO" id="GO:0003824">
    <property type="term" value="F:catalytic activity"/>
    <property type="evidence" value="ECO:0007669"/>
    <property type="project" value="InterPro"/>
</dbReference>
<dbReference type="GO" id="GO:0030170">
    <property type="term" value="F:pyridoxal phosphate binding"/>
    <property type="evidence" value="ECO:0007669"/>
    <property type="project" value="InterPro"/>
</dbReference>
<reference evidence="3 4" key="1">
    <citation type="submission" date="2018-07" db="EMBL/GenBank/DDBJ databases">
        <title>Genomic Encyclopedia of Type Strains, Phase IV (KMG-IV): sequencing the most valuable type-strain genomes for metagenomic binning, comparative biology and taxonomic classification.</title>
        <authorList>
            <person name="Goeker M."/>
        </authorList>
    </citation>
    <scope>NUCLEOTIDE SEQUENCE [LARGE SCALE GENOMIC DNA]</scope>
    <source>
        <strain evidence="3 4">DSM 44290</strain>
    </source>
</reference>
<dbReference type="AlphaFoldDB" id="A0A370I789"/>
<accession>A0A370I789</accession>
<dbReference type="GO" id="GO:0030151">
    <property type="term" value="F:molybdenum ion binding"/>
    <property type="evidence" value="ECO:0007669"/>
    <property type="project" value="InterPro"/>
</dbReference>
<proteinExistence type="predicted"/>
<organism evidence="3 4">
    <name type="scientific">Nocardia pseudobrasiliensis</name>
    <dbReference type="NCBI Taxonomy" id="45979"/>
    <lineage>
        <taxon>Bacteria</taxon>
        <taxon>Bacillati</taxon>
        <taxon>Actinomycetota</taxon>
        <taxon>Actinomycetes</taxon>
        <taxon>Mycobacteriales</taxon>
        <taxon>Nocardiaceae</taxon>
        <taxon>Nocardia</taxon>
    </lineage>
</organism>
<dbReference type="Pfam" id="PF03473">
    <property type="entry name" value="MOSC"/>
    <property type="match status" value="1"/>
</dbReference>
<dbReference type="EMBL" id="QQBC01000004">
    <property type="protein sequence ID" value="RDI66596.1"/>
    <property type="molecule type" value="Genomic_DNA"/>
</dbReference>
<feature type="domain" description="MOSC" evidence="2">
    <location>
        <begin position="119"/>
        <end position="268"/>
    </location>
</feature>
<comment type="caution">
    <text evidence="3">The sequence shown here is derived from an EMBL/GenBank/DDBJ whole genome shotgun (WGS) entry which is preliminary data.</text>
</comment>
<dbReference type="Proteomes" id="UP000254869">
    <property type="component" value="Unassembled WGS sequence"/>
</dbReference>
<dbReference type="STRING" id="1210086.GCA_001613105_01543"/>
<dbReference type="SUPFAM" id="SSF141673">
    <property type="entry name" value="MOSC N-terminal domain-like"/>
    <property type="match status" value="1"/>
</dbReference>
<gene>
    <name evidence="3" type="ORF">DFR76_104346</name>
</gene>
<dbReference type="SUPFAM" id="SSF50800">
    <property type="entry name" value="PK beta-barrel domain-like"/>
    <property type="match status" value="1"/>
</dbReference>
<dbReference type="PROSITE" id="PS51340">
    <property type="entry name" value="MOSC"/>
    <property type="match status" value="1"/>
</dbReference>
<dbReference type="PANTHER" id="PTHR14237">
    <property type="entry name" value="MOLYBDOPTERIN COFACTOR SULFURASE MOSC"/>
    <property type="match status" value="1"/>
</dbReference>
<dbReference type="InterPro" id="IPR011037">
    <property type="entry name" value="Pyrv_Knase-like_insert_dom_sf"/>
</dbReference>
<keyword evidence="4" id="KW-1185">Reference proteome</keyword>
<evidence type="ECO:0000313" key="3">
    <source>
        <dbReference type="EMBL" id="RDI66596.1"/>
    </source>
</evidence>
<feature type="region of interest" description="Disordered" evidence="1">
    <location>
        <begin position="269"/>
        <end position="295"/>
    </location>
</feature>
<evidence type="ECO:0000259" key="2">
    <source>
        <dbReference type="PROSITE" id="PS51340"/>
    </source>
</evidence>
<protein>
    <recommendedName>
        <fullName evidence="2">MOSC domain-containing protein</fullName>
    </recommendedName>
</protein>
<name>A0A370I789_9NOCA</name>